<dbReference type="EC" id="5.3.1.9" evidence="4"/>
<accession>A0A6J4TYM1</accession>
<dbReference type="EMBL" id="CADCWC010000213">
    <property type="protein sequence ID" value="CAA9535825.1"/>
    <property type="molecule type" value="Genomic_DNA"/>
</dbReference>
<dbReference type="UniPathway" id="UPA00109">
    <property type="reaction ID" value="UER00181"/>
</dbReference>
<dbReference type="InterPro" id="IPR001672">
    <property type="entry name" value="G6P_Isomerase"/>
</dbReference>
<dbReference type="AlphaFoldDB" id="A0A6J4TYM1"/>
<dbReference type="PRINTS" id="PR00662">
    <property type="entry name" value="G6PISOMERASE"/>
</dbReference>
<evidence type="ECO:0000256" key="3">
    <source>
        <dbReference type="ARBA" id="ARBA00023235"/>
    </source>
</evidence>
<dbReference type="GO" id="GO:0005829">
    <property type="term" value="C:cytosol"/>
    <property type="evidence" value="ECO:0007669"/>
    <property type="project" value="TreeGrafter"/>
</dbReference>
<comment type="pathway">
    <text evidence="4">Carbohydrate degradation; glycolysis; D-glyceraldehyde 3-phosphate and glycerone phosphate from D-glucose: step 2/4.</text>
</comment>
<dbReference type="GO" id="GO:0048029">
    <property type="term" value="F:monosaccharide binding"/>
    <property type="evidence" value="ECO:0007669"/>
    <property type="project" value="TreeGrafter"/>
</dbReference>
<keyword evidence="2 4" id="KW-0324">Glycolysis</keyword>
<dbReference type="PANTHER" id="PTHR11469:SF1">
    <property type="entry name" value="GLUCOSE-6-PHOSPHATE ISOMERASE"/>
    <property type="match status" value="1"/>
</dbReference>
<evidence type="ECO:0000256" key="1">
    <source>
        <dbReference type="ARBA" id="ARBA00022432"/>
    </source>
</evidence>
<name>A0A6J4TYM1_9ACTN</name>
<protein>
    <recommendedName>
        <fullName evidence="4">Glucose-6-phosphate isomerase</fullName>
        <ecNumber evidence="4">5.3.1.9</ecNumber>
    </recommendedName>
</protein>
<comment type="similarity">
    <text evidence="4">Belongs to the GPI family.</text>
</comment>
<dbReference type="GO" id="GO:0004347">
    <property type="term" value="F:glucose-6-phosphate isomerase activity"/>
    <property type="evidence" value="ECO:0007669"/>
    <property type="project" value="UniProtKB-EC"/>
</dbReference>
<evidence type="ECO:0000256" key="2">
    <source>
        <dbReference type="ARBA" id="ARBA00023152"/>
    </source>
</evidence>
<dbReference type="Gene3D" id="3.40.50.10490">
    <property type="entry name" value="Glucose-6-phosphate isomerase like protein, domain 1"/>
    <property type="match status" value="3"/>
</dbReference>
<dbReference type="GO" id="GO:0097367">
    <property type="term" value="F:carbohydrate derivative binding"/>
    <property type="evidence" value="ECO:0007669"/>
    <property type="project" value="InterPro"/>
</dbReference>
<proteinExistence type="inferred from homology"/>
<reference evidence="5" key="1">
    <citation type="submission" date="2020-02" db="EMBL/GenBank/DDBJ databases">
        <authorList>
            <person name="Meier V. D."/>
        </authorList>
    </citation>
    <scope>NUCLEOTIDE SEQUENCE</scope>
    <source>
        <strain evidence="5">AVDCRST_MAG79</strain>
    </source>
</reference>
<evidence type="ECO:0000313" key="5">
    <source>
        <dbReference type="EMBL" id="CAA9535825.1"/>
    </source>
</evidence>
<gene>
    <name evidence="5" type="ORF">AVDCRST_MAG79-1350</name>
</gene>
<dbReference type="Pfam" id="PF00342">
    <property type="entry name" value="PGI"/>
    <property type="match status" value="1"/>
</dbReference>
<comment type="catalytic activity">
    <reaction evidence="4">
        <text>alpha-D-glucose 6-phosphate = beta-D-fructose 6-phosphate</text>
        <dbReference type="Rhea" id="RHEA:11816"/>
        <dbReference type="ChEBI" id="CHEBI:57634"/>
        <dbReference type="ChEBI" id="CHEBI:58225"/>
        <dbReference type="EC" id="5.3.1.9"/>
    </reaction>
</comment>
<dbReference type="SUPFAM" id="SSF53697">
    <property type="entry name" value="SIS domain"/>
    <property type="match status" value="1"/>
</dbReference>
<dbReference type="GO" id="GO:0051156">
    <property type="term" value="P:glucose 6-phosphate metabolic process"/>
    <property type="evidence" value="ECO:0007669"/>
    <property type="project" value="TreeGrafter"/>
</dbReference>
<dbReference type="InterPro" id="IPR046348">
    <property type="entry name" value="SIS_dom_sf"/>
</dbReference>
<evidence type="ECO:0000256" key="4">
    <source>
        <dbReference type="RuleBase" id="RU000612"/>
    </source>
</evidence>
<dbReference type="GO" id="GO:0006094">
    <property type="term" value="P:gluconeogenesis"/>
    <property type="evidence" value="ECO:0007669"/>
    <property type="project" value="UniProtKB-KW"/>
</dbReference>
<dbReference type="GO" id="GO:0006096">
    <property type="term" value="P:glycolytic process"/>
    <property type="evidence" value="ECO:0007669"/>
    <property type="project" value="UniProtKB-UniPathway"/>
</dbReference>
<dbReference type="PROSITE" id="PS51463">
    <property type="entry name" value="P_GLUCOSE_ISOMERASE_3"/>
    <property type="match status" value="1"/>
</dbReference>
<dbReference type="PANTHER" id="PTHR11469">
    <property type="entry name" value="GLUCOSE-6-PHOSPHATE ISOMERASE"/>
    <property type="match status" value="1"/>
</dbReference>
<keyword evidence="3 4" id="KW-0413">Isomerase</keyword>
<sequence length="538" mass="56525">MRCSRWWAAVFEGLGEARNAAEEALEELRTRDAAAKLFAADGSLWADDDAAAAEEIGGWIGWLPVVEEMRAAAPELVAWGREHGVPSGRYERVVLCGMGGSSLAPLVFAESFGLPIHVLDTTDPETVQAVPVDGSLFVISSKSGSTIEPSVMHEYFWEQTGQDGSRFVAVTDPGSKLGRTAREQGFLRVFENRADIGGRYSALSYFGLVPAVLAGLDIVPLLDGAAATVRASAPDAYPENPGLELGAVMGGLARSGRDKLTVVVSPTLASLGLWLEQLIAESTGKHGTGVVPLADEPLGQPVVYGADRLFVHVRVDSSHDDAVGRLEAAGQPVLTIPVAGPDALGAEMVRWELATAYAGALLGINPFDQPNVQAAKDLAVASLEAFEREGRLEESDPGDVAEAFAQAVPGRSYVAIQAFVPPTAANEALLQDVRRTIRDGLGVATSMGFGPRYLHSTGQLHKGGPPTGVFLQALSDSELDVPIPGRPFGFRTLIDAQSRGDAGALRAQGLPVARVPLSRLAEAVSTALQGATTTPRGD</sequence>
<organism evidence="5">
    <name type="scientific">uncultured Thermoleophilia bacterium</name>
    <dbReference type="NCBI Taxonomy" id="1497501"/>
    <lineage>
        <taxon>Bacteria</taxon>
        <taxon>Bacillati</taxon>
        <taxon>Actinomycetota</taxon>
        <taxon>Thermoleophilia</taxon>
        <taxon>environmental samples</taxon>
    </lineage>
</organism>
<keyword evidence="1 4" id="KW-0312">Gluconeogenesis</keyword>